<keyword evidence="1" id="KW-0227">DNA damage</keyword>
<dbReference type="GO" id="GO:0006285">
    <property type="term" value="P:base-excision repair, AP site formation"/>
    <property type="evidence" value="ECO:0007669"/>
    <property type="project" value="TreeGrafter"/>
</dbReference>
<evidence type="ECO:0000256" key="1">
    <source>
        <dbReference type="ARBA" id="ARBA00022763"/>
    </source>
</evidence>
<dbReference type="PANTHER" id="PTHR43003">
    <property type="entry name" value="DNA-3-METHYLADENINE GLYCOSYLASE"/>
    <property type="match status" value="1"/>
</dbReference>
<dbReference type="GO" id="GO:0006307">
    <property type="term" value="P:DNA alkylation repair"/>
    <property type="evidence" value="ECO:0007669"/>
    <property type="project" value="TreeGrafter"/>
</dbReference>
<dbReference type="EMBL" id="JAUSXV010000001">
    <property type="protein sequence ID" value="MDQ0647966.1"/>
    <property type="molecule type" value="Genomic_DNA"/>
</dbReference>
<evidence type="ECO:0000256" key="2">
    <source>
        <dbReference type="ARBA" id="ARBA00023204"/>
    </source>
</evidence>
<dbReference type="InterPro" id="IPR051912">
    <property type="entry name" value="Alkylbase_DNA_Glycosylase/TA"/>
</dbReference>
<proteinExistence type="predicted"/>
<keyword evidence="4" id="KW-1185">Reference proteome</keyword>
<keyword evidence="3" id="KW-0326">Glycosidase</keyword>
<dbReference type="GO" id="GO:0043916">
    <property type="term" value="F:DNA-7-methylguanine glycosylase activity"/>
    <property type="evidence" value="ECO:0007669"/>
    <property type="project" value="TreeGrafter"/>
</dbReference>
<dbReference type="EC" id="3.2.2.21" evidence="3"/>
<accession>A0AAW8EWQ6</accession>
<keyword evidence="2" id="KW-0234">DNA repair</keyword>
<dbReference type="GO" id="GO:0032993">
    <property type="term" value="C:protein-DNA complex"/>
    <property type="evidence" value="ECO:0007669"/>
    <property type="project" value="TreeGrafter"/>
</dbReference>
<dbReference type="GO" id="GO:0005737">
    <property type="term" value="C:cytoplasm"/>
    <property type="evidence" value="ECO:0007669"/>
    <property type="project" value="TreeGrafter"/>
</dbReference>
<dbReference type="Gene3D" id="1.10.1670.40">
    <property type="match status" value="1"/>
</dbReference>
<dbReference type="SUPFAM" id="SSF48150">
    <property type="entry name" value="DNA-glycosylase"/>
    <property type="match status" value="1"/>
</dbReference>
<protein>
    <submittedName>
        <fullName evidence="3">DNA-3-methyladenine glycosylase II</fullName>
        <ecNumber evidence="3">3.2.2.21</ecNumber>
    </submittedName>
</protein>
<dbReference type="GO" id="GO:0008725">
    <property type="term" value="F:DNA-3-methyladenine glycosylase activity"/>
    <property type="evidence" value="ECO:0007669"/>
    <property type="project" value="TreeGrafter"/>
</dbReference>
<sequence>MQSVGMSTPTRTTTIPLVGPYDLGEVALMGFGHRDESTFDGIMRLAFCTDALDAQVGVEVRQDGDTLTLTVHGEGDLTAIAAQVARVVSADHDGDAWASVCASDPVLARVHAEAPGFRPSNFYSPYEAAVWAILSARRARRQGIALRERLSREHGAVFQLAGRAEPAVPLPQQLLALDAITGLPADRIPRLHAIARAALDGTLDVRRLTSMDPAAAMIELQQLPGIGPFYSALIVIRGCGSADALPVHEVHTRVAVRELYALDHDPDEVEVAAISERWRPFRTWAAVSLRAVGSRLSR</sequence>
<name>A0AAW8EWQ6_9MICO</name>
<dbReference type="PANTHER" id="PTHR43003:SF13">
    <property type="entry name" value="DNA-3-METHYLADENINE GLYCOSYLASE 2"/>
    <property type="match status" value="1"/>
</dbReference>
<reference evidence="3 4" key="1">
    <citation type="submission" date="2023-07" db="EMBL/GenBank/DDBJ databases">
        <title>Comparative genomics of wheat-associated soil bacteria to identify genetic determinants of phenazine resistance.</title>
        <authorList>
            <person name="Mouncey N."/>
        </authorList>
    </citation>
    <scope>NUCLEOTIDE SEQUENCE [LARGE SCALE GENOMIC DNA]</scope>
    <source>
        <strain evidence="3 4">W4I9-1</strain>
    </source>
</reference>
<dbReference type="InterPro" id="IPR011257">
    <property type="entry name" value="DNA_glycosylase"/>
</dbReference>
<dbReference type="Gene3D" id="1.10.340.30">
    <property type="entry name" value="Hypothetical protein, domain 2"/>
    <property type="match status" value="1"/>
</dbReference>
<evidence type="ECO:0000313" key="3">
    <source>
        <dbReference type="EMBL" id="MDQ0647966.1"/>
    </source>
</evidence>
<gene>
    <name evidence="3" type="ORF">QFZ53_002162</name>
</gene>
<dbReference type="AlphaFoldDB" id="A0AAW8EWQ6"/>
<dbReference type="Proteomes" id="UP001244427">
    <property type="component" value="Unassembled WGS sequence"/>
</dbReference>
<dbReference type="GO" id="GO:0032131">
    <property type="term" value="F:alkylated DNA binding"/>
    <property type="evidence" value="ECO:0007669"/>
    <property type="project" value="TreeGrafter"/>
</dbReference>
<evidence type="ECO:0000313" key="4">
    <source>
        <dbReference type="Proteomes" id="UP001244427"/>
    </source>
</evidence>
<comment type="caution">
    <text evidence="3">The sequence shown here is derived from an EMBL/GenBank/DDBJ whole genome shotgun (WGS) entry which is preliminary data.</text>
</comment>
<organism evidence="3 4">
    <name type="scientific">Microbacterium natoriense</name>
    <dbReference type="NCBI Taxonomy" id="284570"/>
    <lineage>
        <taxon>Bacteria</taxon>
        <taxon>Bacillati</taxon>
        <taxon>Actinomycetota</taxon>
        <taxon>Actinomycetes</taxon>
        <taxon>Micrococcales</taxon>
        <taxon>Microbacteriaceae</taxon>
        <taxon>Microbacterium</taxon>
    </lineage>
</organism>
<keyword evidence="3" id="KW-0378">Hydrolase</keyword>